<dbReference type="VEuPathDB" id="FungiDB:TEQG_08498"/>
<accession>F2Q5Y7</accession>
<evidence type="ECO:0000313" key="3">
    <source>
        <dbReference type="Proteomes" id="UP000009169"/>
    </source>
</evidence>
<dbReference type="PANTHER" id="PTHR24030:SF0">
    <property type="entry name" value="PROTEIN CMSS1"/>
    <property type="match status" value="1"/>
</dbReference>
<keyword evidence="3" id="KW-1185">Reference proteome</keyword>
<sequence>MASSVISQDMPAGSNKRKRVEEEDGAENTSRAAPVQQPSKKKKKKRSKGAKGGDEYDANKVMGKDGGIDESIGKMDGKLLGDYFVQRVKRHNKNLTAVELDDFYIPEHAFLDTSSWESSRELDNMPSFLKAFSPEKGESLSKASEVKGSPHTLVVTLAGLRAAEITRALRQFQNQDCAVAKLFAKHIKLKEAQETVEKTRHVIYLLTLNRIGIGIGTPVRLNDLVKSGSLKLDSLKRIVVDGSYVDQKKRGIFDMKELHFPLMEFLNRAELRERYQSKKSDKVQIIVY</sequence>
<reference evidence="3" key="1">
    <citation type="journal article" date="2012" name="MBio">
        <title>Comparative genome analysis of Trichophyton rubrum and related dermatophytes reveals candidate genes involved in infection.</title>
        <authorList>
            <person name="Martinez D.A."/>
            <person name="Oliver B.G."/>
            <person name="Graeser Y."/>
            <person name="Goldberg J.M."/>
            <person name="Li W."/>
            <person name="Martinez-Rossi N.M."/>
            <person name="Monod M."/>
            <person name="Shelest E."/>
            <person name="Barton R.C."/>
            <person name="Birch E."/>
            <person name="Brakhage A.A."/>
            <person name="Chen Z."/>
            <person name="Gurr S.J."/>
            <person name="Heiman D."/>
            <person name="Heitman J."/>
            <person name="Kosti I."/>
            <person name="Rossi A."/>
            <person name="Saif S."/>
            <person name="Samalova M."/>
            <person name="Saunders C.W."/>
            <person name="Shea T."/>
            <person name="Summerbell R.C."/>
            <person name="Xu J."/>
            <person name="Young S."/>
            <person name="Zeng Q."/>
            <person name="Birren B.W."/>
            <person name="Cuomo C.A."/>
            <person name="White T.C."/>
        </authorList>
    </citation>
    <scope>NUCLEOTIDE SEQUENCE [LARGE SCALE GENOMIC DNA]</scope>
    <source>
        <strain evidence="3">ATCC MYA-4606 / CBS 127.97</strain>
    </source>
</reference>
<dbReference type="eggNOG" id="KOG3089">
    <property type="taxonomic scope" value="Eukaryota"/>
</dbReference>
<feature type="compositionally biased region" description="Basic residues" evidence="1">
    <location>
        <begin position="39"/>
        <end position="49"/>
    </location>
</feature>
<organism evidence="2 3">
    <name type="scientific">Trichophyton equinum (strain ATCC MYA-4606 / CBS 127.97)</name>
    <name type="common">Horse ringworm fungus</name>
    <dbReference type="NCBI Taxonomy" id="559882"/>
    <lineage>
        <taxon>Eukaryota</taxon>
        <taxon>Fungi</taxon>
        <taxon>Dikarya</taxon>
        <taxon>Ascomycota</taxon>
        <taxon>Pezizomycotina</taxon>
        <taxon>Eurotiomycetes</taxon>
        <taxon>Eurotiomycetidae</taxon>
        <taxon>Onygenales</taxon>
        <taxon>Arthrodermataceae</taxon>
        <taxon>Trichophyton</taxon>
    </lineage>
</organism>
<evidence type="ECO:0008006" key="4">
    <source>
        <dbReference type="Google" id="ProtNLM"/>
    </source>
</evidence>
<dbReference type="GO" id="GO:0030686">
    <property type="term" value="C:90S preribosome"/>
    <property type="evidence" value="ECO:0007669"/>
    <property type="project" value="TreeGrafter"/>
</dbReference>
<proteinExistence type="predicted"/>
<feature type="compositionally biased region" description="Basic and acidic residues" evidence="1">
    <location>
        <begin position="51"/>
        <end position="65"/>
    </location>
</feature>
<dbReference type="OrthoDB" id="1929311at2759"/>
<dbReference type="GO" id="GO:0005634">
    <property type="term" value="C:nucleus"/>
    <property type="evidence" value="ECO:0007669"/>
    <property type="project" value="TreeGrafter"/>
</dbReference>
<protein>
    <recommendedName>
        <fullName evidence="4">Protein CMS1</fullName>
    </recommendedName>
</protein>
<dbReference type="EMBL" id="DS995818">
    <property type="protein sequence ID" value="EGE09555.1"/>
    <property type="molecule type" value="Genomic_DNA"/>
</dbReference>
<feature type="region of interest" description="Disordered" evidence="1">
    <location>
        <begin position="1"/>
        <end position="65"/>
    </location>
</feature>
<evidence type="ECO:0000256" key="1">
    <source>
        <dbReference type="SAM" id="MobiDB-lite"/>
    </source>
</evidence>
<gene>
    <name evidence="2" type="ORF">TEQG_08498</name>
</gene>
<dbReference type="Pfam" id="PF14617">
    <property type="entry name" value="CMS1"/>
    <property type="match status" value="1"/>
</dbReference>
<dbReference type="InterPro" id="IPR032704">
    <property type="entry name" value="Cms1"/>
</dbReference>
<dbReference type="PANTHER" id="PTHR24030">
    <property type="entry name" value="PROTEIN CMSS1"/>
    <property type="match status" value="1"/>
</dbReference>
<name>F2Q5Y7_TRIEC</name>
<evidence type="ECO:0000313" key="2">
    <source>
        <dbReference type="EMBL" id="EGE09555.1"/>
    </source>
</evidence>
<dbReference type="AlphaFoldDB" id="F2Q5Y7"/>
<dbReference type="Proteomes" id="UP000009169">
    <property type="component" value="Unassembled WGS sequence"/>
</dbReference>
<dbReference type="HOGENOM" id="CLU_057568_0_0_1"/>